<dbReference type="InterPro" id="IPR027396">
    <property type="entry name" value="DsrEFH-like"/>
</dbReference>
<dbReference type="RefSeq" id="WP_085052142.1">
    <property type="nucleotide sequence ID" value="NZ_LNQR01000056.1"/>
</dbReference>
<keyword evidence="3" id="KW-1185">Reference proteome</keyword>
<dbReference type="InterPro" id="IPR003787">
    <property type="entry name" value="Sulphur_relay_DsrE/F-like"/>
</dbReference>
<dbReference type="EMBL" id="LNQR01000056">
    <property type="protein sequence ID" value="KWT86798.1"/>
    <property type="molecule type" value="Genomic_DNA"/>
</dbReference>
<protein>
    <submittedName>
        <fullName evidence="2">Sulfur reduction protein DsrE</fullName>
    </submittedName>
</protein>
<gene>
    <name evidence="2" type="ORF">ASN18_1521</name>
</gene>
<name>A0ABR5SJQ5_9BACT</name>
<reference evidence="2 3" key="1">
    <citation type="submission" date="2015-11" db="EMBL/GenBank/DDBJ databases">
        <authorList>
            <person name="Lin W."/>
        </authorList>
    </citation>
    <scope>NUCLEOTIDE SEQUENCE [LARGE SCALE GENOMIC DNA]</scope>
    <source>
        <strain evidence="2 3">HCH-1</strain>
    </source>
</reference>
<dbReference type="Gene3D" id="3.40.1260.10">
    <property type="entry name" value="DsrEFH-like"/>
    <property type="match status" value="1"/>
</dbReference>
<proteinExistence type="predicted"/>
<evidence type="ECO:0000256" key="1">
    <source>
        <dbReference type="SAM" id="SignalP"/>
    </source>
</evidence>
<accession>A0ABR5SJQ5</accession>
<comment type="caution">
    <text evidence="2">The sequence shown here is derived from an EMBL/GenBank/DDBJ whole genome shotgun (WGS) entry which is preliminary data.</text>
</comment>
<dbReference type="Pfam" id="PF02635">
    <property type="entry name" value="DsrE"/>
    <property type="match status" value="1"/>
</dbReference>
<keyword evidence="1" id="KW-0732">Signal</keyword>
<feature type="signal peptide" evidence="1">
    <location>
        <begin position="1"/>
        <end position="22"/>
    </location>
</feature>
<dbReference type="Proteomes" id="UP000060487">
    <property type="component" value="Unassembled WGS sequence"/>
</dbReference>
<evidence type="ECO:0000313" key="2">
    <source>
        <dbReference type="EMBL" id="KWT86798.1"/>
    </source>
</evidence>
<feature type="chain" id="PRO_5046696532" evidence="1">
    <location>
        <begin position="23"/>
        <end position="162"/>
    </location>
</feature>
<evidence type="ECO:0000313" key="3">
    <source>
        <dbReference type="Proteomes" id="UP000060487"/>
    </source>
</evidence>
<sequence>MKKVYYVLVCAVVIFAVSSAYAAEGIKVDIPVVFKDAKVVFNMDHLAFDGDKPVGIKYMLLMRERMKETKTTRIIGIFHGDAAYMTLTDEAYNKFRKINTGNPYKKLIADMVAMGIELEECMVSMMAHGWVNSDLLPGIKVNGGAVSRLIQLGQEGYVTIHP</sequence>
<dbReference type="SUPFAM" id="SSF75169">
    <property type="entry name" value="DsrEFH-like"/>
    <property type="match status" value="1"/>
</dbReference>
<organism evidence="2 3">
    <name type="scientific">Candidatus Magnetominusculus xianensis</name>
    <dbReference type="NCBI Taxonomy" id="1748249"/>
    <lineage>
        <taxon>Bacteria</taxon>
        <taxon>Pseudomonadati</taxon>
        <taxon>Nitrospirota</taxon>
        <taxon>Nitrospiria</taxon>
        <taxon>Nitrospirales</taxon>
        <taxon>Nitrospiraceae</taxon>
        <taxon>Candidatus Magnetominusculus</taxon>
    </lineage>
</organism>